<accession>A0ABT5KTR8</accession>
<comment type="caution">
    <text evidence="1">The sequence shown here is derived from an EMBL/GenBank/DDBJ whole genome shotgun (WGS) entry which is preliminary data.</text>
</comment>
<evidence type="ECO:0000313" key="2">
    <source>
        <dbReference type="Proteomes" id="UP001219862"/>
    </source>
</evidence>
<evidence type="ECO:0000313" key="1">
    <source>
        <dbReference type="EMBL" id="MDC8786328.1"/>
    </source>
</evidence>
<sequence length="151" mass="16163">MSTTGHFSQALDARVTRFNLAVVGGLAESSETLPHDISERLRVARDQALLKARAARNAQAQTQLTPSTQAVQMGTSLALGGGFGGSRRWLKLASVLPLLILVLGLALIQHSQWYQQITASAEVDTALLADHLPPAAYSDPGFSEFLSEPQQ</sequence>
<dbReference type="Proteomes" id="UP001219862">
    <property type="component" value="Unassembled WGS sequence"/>
</dbReference>
<dbReference type="RefSeq" id="WP_273597442.1">
    <property type="nucleotide sequence ID" value="NZ_JAQQXS010000012.1"/>
</dbReference>
<name>A0ABT5KTR8_9BURK</name>
<dbReference type="Pfam" id="PF12279">
    <property type="entry name" value="DUF3619"/>
    <property type="match status" value="1"/>
</dbReference>
<gene>
    <name evidence="1" type="ORF">PRZ01_14125</name>
</gene>
<protein>
    <submittedName>
        <fullName evidence="1">DUF3619 family protein</fullName>
    </submittedName>
</protein>
<reference evidence="1 2" key="1">
    <citation type="submission" date="2022-10" db="EMBL/GenBank/DDBJ databases">
        <title>paucibacter sp. hw8 Genome sequencing.</title>
        <authorList>
            <person name="Park S."/>
        </authorList>
    </citation>
    <scope>NUCLEOTIDE SEQUENCE [LARGE SCALE GENOMIC DNA]</scope>
    <source>
        <strain evidence="2">hw8</strain>
    </source>
</reference>
<organism evidence="1 2">
    <name type="scientific">Roseateles koreensis</name>
    <dbReference type="NCBI Taxonomy" id="2987526"/>
    <lineage>
        <taxon>Bacteria</taxon>
        <taxon>Pseudomonadati</taxon>
        <taxon>Pseudomonadota</taxon>
        <taxon>Betaproteobacteria</taxon>
        <taxon>Burkholderiales</taxon>
        <taxon>Sphaerotilaceae</taxon>
        <taxon>Roseateles</taxon>
    </lineage>
</organism>
<dbReference type="EMBL" id="JAQQXS010000012">
    <property type="protein sequence ID" value="MDC8786328.1"/>
    <property type="molecule type" value="Genomic_DNA"/>
</dbReference>
<keyword evidence="2" id="KW-1185">Reference proteome</keyword>
<dbReference type="InterPro" id="IPR022064">
    <property type="entry name" value="DUF3619"/>
</dbReference>
<proteinExistence type="predicted"/>